<evidence type="ECO:0000256" key="5">
    <source>
        <dbReference type="ARBA" id="ARBA00023015"/>
    </source>
</evidence>
<dbReference type="PANTHER" id="PTHR22648">
    <property type="entry name" value="TRANSCRIPTION TERMINATION FACTOR NUSA"/>
    <property type="match status" value="1"/>
</dbReference>
<dbReference type="Pfam" id="PF26594">
    <property type="entry name" value="KH_NusA_2nd"/>
    <property type="match status" value="1"/>
</dbReference>
<evidence type="ECO:0000256" key="1">
    <source>
        <dbReference type="ARBA" id="ARBA00022472"/>
    </source>
</evidence>
<evidence type="ECO:0000313" key="10">
    <source>
        <dbReference type="EMBL" id="PJM75578.1"/>
    </source>
</evidence>
<dbReference type="Gene3D" id="3.30.1480.10">
    <property type="entry name" value="NusA, N-terminal domain"/>
    <property type="match status" value="1"/>
</dbReference>
<feature type="compositionally biased region" description="Low complexity" evidence="8">
    <location>
        <begin position="349"/>
        <end position="367"/>
    </location>
</feature>
<dbReference type="InterPro" id="IPR010213">
    <property type="entry name" value="TF_NusA"/>
</dbReference>
<keyword evidence="4 7" id="KW-0694">RNA-binding</keyword>
<dbReference type="HAMAP" id="MF_00945_B">
    <property type="entry name" value="NusA_B"/>
    <property type="match status" value="1"/>
</dbReference>
<comment type="similarity">
    <text evidence="7">Belongs to the NusA family.</text>
</comment>
<keyword evidence="6 7" id="KW-0804">Transcription</keyword>
<sequence>MELDLAGMYRLAAEQGIDAETLDTALAEALRLAYLKTPHAAKHARVELDPRAGTFTVWAQDEIRQEPTEEDPHPAPVLGEEYDDTPRDFGRLAAATARQVISQLFRRAADEKVFGAFSGQKGKLITGVVQQDVKDPGNVYVAVGDVEAILPRREQVPGERYRHGERLRVYVVNVARGLKGPEIIVSRSHPELVRRLFEREVPELSSGAVSIMSIAREAGARTKIAVRANAQGVNPKGALIGPGGSRVRAVMENLGQEKIDIVDWSSDPAKFVAAALSPAHATEVQVVSEKNKTAIAFIHDDQLSLAIGKEGQNARLAAKLTGWKIGIESEEIRAKKAAEAAAKAKQEAESAASDADADADAAGAQEA</sequence>
<dbReference type="FunFam" id="3.30.300.20:FF:000005">
    <property type="entry name" value="Transcription termination/antitermination protein NusA"/>
    <property type="match status" value="1"/>
</dbReference>
<organism evidence="10 11">
    <name type="scientific">Bifidobacterium simiarum</name>
    <dbReference type="NCBI Taxonomy" id="2045441"/>
    <lineage>
        <taxon>Bacteria</taxon>
        <taxon>Bacillati</taxon>
        <taxon>Actinomycetota</taxon>
        <taxon>Actinomycetes</taxon>
        <taxon>Bifidobacteriales</taxon>
        <taxon>Bifidobacteriaceae</taxon>
        <taxon>Bifidobacterium</taxon>
    </lineage>
</organism>
<dbReference type="InterPro" id="IPR003029">
    <property type="entry name" value="S1_domain"/>
</dbReference>
<dbReference type="SUPFAM" id="SSF50249">
    <property type="entry name" value="Nucleic acid-binding proteins"/>
    <property type="match status" value="1"/>
</dbReference>
<dbReference type="InterPro" id="IPR004087">
    <property type="entry name" value="KH_dom"/>
</dbReference>
<keyword evidence="11" id="KW-1185">Reference proteome</keyword>
<dbReference type="NCBIfam" id="TIGR01953">
    <property type="entry name" value="NusA"/>
    <property type="match status" value="1"/>
</dbReference>
<dbReference type="GO" id="GO:0031564">
    <property type="term" value="P:transcription antitermination"/>
    <property type="evidence" value="ECO:0007669"/>
    <property type="project" value="UniProtKB-UniRule"/>
</dbReference>
<keyword evidence="5 7" id="KW-0805">Transcription regulation</keyword>
<dbReference type="InterPro" id="IPR013735">
    <property type="entry name" value="TF_NusA_N"/>
</dbReference>
<dbReference type="FunFam" id="3.30.300.20:FF:000002">
    <property type="entry name" value="Transcription termination/antitermination protein NusA"/>
    <property type="match status" value="1"/>
</dbReference>
<gene>
    <name evidence="7" type="primary">nusA</name>
    <name evidence="10" type="ORF">CSQ87_03920</name>
</gene>
<dbReference type="SMART" id="SM00322">
    <property type="entry name" value="KH"/>
    <property type="match status" value="2"/>
</dbReference>
<dbReference type="CDD" id="cd04455">
    <property type="entry name" value="S1_NusA"/>
    <property type="match status" value="1"/>
</dbReference>
<dbReference type="CDD" id="cd22529">
    <property type="entry name" value="KH-II_NusA_rpt2"/>
    <property type="match status" value="1"/>
</dbReference>
<dbReference type="AlphaFoldDB" id="A0A2M9HFJ4"/>
<proteinExistence type="inferred from homology"/>
<feature type="compositionally biased region" description="Basic and acidic residues" evidence="8">
    <location>
        <begin position="336"/>
        <end position="348"/>
    </location>
</feature>
<feature type="region of interest" description="Disordered" evidence="8">
    <location>
        <begin position="336"/>
        <end position="367"/>
    </location>
</feature>
<protein>
    <recommendedName>
        <fullName evidence="7">Transcription termination/antitermination protein NusA</fullName>
    </recommendedName>
</protein>
<dbReference type="GO" id="GO:0003723">
    <property type="term" value="F:RNA binding"/>
    <property type="evidence" value="ECO:0007669"/>
    <property type="project" value="UniProtKB-UniRule"/>
</dbReference>
<dbReference type="Pfam" id="PF13184">
    <property type="entry name" value="KH_NusA_1st"/>
    <property type="match status" value="1"/>
</dbReference>
<keyword evidence="2 7" id="KW-0963">Cytoplasm</keyword>
<keyword evidence="1 7" id="KW-0806">Transcription termination</keyword>
<comment type="caution">
    <text evidence="10">The sequence shown here is derived from an EMBL/GenBank/DDBJ whole genome shotgun (WGS) entry which is preliminary data.</text>
</comment>
<keyword evidence="3 7" id="KW-0889">Transcription antitermination</keyword>
<dbReference type="GO" id="GO:0006353">
    <property type="term" value="P:DNA-templated transcription termination"/>
    <property type="evidence" value="ECO:0007669"/>
    <property type="project" value="UniProtKB-UniRule"/>
</dbReference>
<comment type="subunit">
    <text evidence="7">Monomer. Binds directly to the core enzyme of the DNA-dependent RNA polymerase and to nascent RNA.</text>
</comment>
<dbReference type="InterPro" id="IPR025249">
    <property type="entry name" value="TF_NusA_KH_1st"/>
</dbReference>
<accession>A0A2M9HFJ4</accession>
<dbReference type="InterPro" id="IPR015946">
    <property type="entry name" value="KH_dom-like_a/b"/>
</dbReference>
<dbReference type="InterPro" id="IPR009019">
    <property type="entry name" value="KH_sf_prok-type"/>
</dbReference>
<dbReference type="PROSITE" id="PS50126">
    <property type="entry name" value="S1"/>
    <property type="match status" value="1"/>
</dbReference>
<dbReference type="OrthoDB" id="9807233at2"/>
<evidence type="ECO:0000256" key="3">
    <source>
        <dbReference type="ARBA" id="ARBA00022814"/>
    </source>
</evidence>
<dbReference type="CDD" id="cd02134">
    <property type="entry name" value="KH-II_NusA_rpt1"/>
    <property type="match status" value="1"/>
</dbReference>
<dbReference type="Gene3D" id="2.40.50.140">
    <property type="entry name" value="Nucleic acid-binding proteins"/>
    <property type="match status" value="1"/>
</dbReference>
<evidence type="ECO:0000313" key="11">
    <source>
        <dbReference type="Proteomes" id="UP000231451"/>
    </source>
</evidence>
<evidence type="ECO:0000256" key="8">
    <source>
        <dbReference type="SAM" id="MobiDB-lite"/>
    </source>
</evidence>
<dbReference type="RefSeq" id="WP_100512587.1">
    <property type="nucleotide sequence ID" value="NZ_PEBK01000003.1"/>
</dbReference>
<feature type="domain" description="S1 motif" evidence="9">
    <location>
        <begin position="122"/>
        <end position="188"/>
    </location>
</feature>
<reference evidence="10 11" key="1">
    <citation type="submission" date="2017-10" db="EMBL/GenBank/DDBJ databases">
        <title>Draft genome sequences of strains TRE 1, TRE 9, TRE H and TRI 7, isolated from tamarins, belonging to four potential novel Bifidobacterium species.</title>
        <authorList>
            <person name="Mattarelli P."/>
            <person name="Modesto M."/>
            <person name="Puglisi E."/>
            <person name="Morelli L."/>
            <person name="Spezio C."/>
            <person name="Bonetti A."/>
            <person name="Sandri C."/>
        </authorList>
    </citation>
    <scope>NUCLEOTIDE SEQUENCE [LARGE SCALE GENOMIC DNA]</scope>
    <source>
        <strain evidence="11">TRI7</strain>
    </source>
</reference>
<comment type="subcellular location">
    <subcellularLocation>
        <location evidence="7">Cytoplasm</location>
    </subcellularLocation>
</comment>
<dbReference type="Gene3D" id="3.30.300.20">
    <property type="match status" value="2"/>
</dbReference>
<comment type="function">
    <text evidence="7">Participates in both transcription termination and antitermination.</text>
</comment>
<dbReference type="SMART" id="SM00316">
    <property type="entry name" value="S1"/>
    <property type="match status" value="1"/>
</dbReference>
<dbReference type="SUPFAM" id="SSF54814">
    <property type="entry name" value="Prokaryotic type KH domain (KH-domain type II)"/>
    <property type="match status" value="2"/>
</dbReference>
<dbReference type="InterPro" id="IPR030842">
    <property type="entry name" value="TF_NusA_bacterial"/>
</dbReference>
<evidence type="ECO:0000256" key="2">
    <source>
        <dbReference type="ARBA" id="ARBA00022490"/>
    </source>
</evidence>
<dbReference type="InterPro" id="IPR058582">
    <property type="entry name" value="KH_NusA_2nd"/>
</dbReference>
<dbReference type="InterPro" id="IPR036555">
    <property type="entry name" value="NusA_N_sf"/>
</dbReference>
<dbReference type="GO" id="GO:0003700">
    <property type="term" value="F:DNA-binding transcription factor activity"/>
    <property type="evidence" value="ECO:0007669"/>
    <property type="project" value="InterPro"/>
</dbReference>
<dbReference type="GO" id="GO:0005829">
    <property type="term" value="C:cytosol"/>
    <property type="evidence" value="ECO:0007669"/>
    <property type="project" value="TreeGrafter"/>
</dbReference>
<dbReference type="PANTHER" id="PTHR22648:SF0">
    <property type="entry name" value="TRANSCRIPTION TERMINATION_ANTITERMINATION PROTEIN NUSA"/>
    <property type="match status" value="1"/>
</dbReference>
<dbReference type="EMBL" id="PEBK01000003">
    <property type="protein sequence ID" value="PJM75578.1"/>
    <property type="molecule type" value="Genomic_DNA"/>
</dbReference>
<dbReference type="SUPFAM" id="SSF69705">
    <property type="entry name" value="Transcription factor NusA, N-terminal domain"/>
    <property type="match status" value="1"/>
</dbReference>
<evidence type="ECO:0000256" key="7">
    <source>
        <dbReference type="HAMAP-Rule" id="MF_00945"/>
    </source>
</evidence>
<evidence type="ECO:0000259" key="9">
    <source>
        <dbReference type="PROSITE" id="PS50126"/>
    </source>
</evidence>
<evidence type="ECO:0000256" key="6">
    <source>
        <dbReference type="ARBA" id="ARBA00023163"/>
    </source>
</evidence>
<dbReference type="Pfam" id="PF08529">
    <property type="entry name" value="NusA_N"/>
    <property type="match status" value="1"/>
</dbReference>
<name>A0A2M9HFJ4_9BIFI</name>
<dbReference type="InterPro" id="IPR012340">
    <property type="entry name" value="NA-bd_OB-fold"/>
</dbReference>
<dbReference type="Proteomes" id="UP000231451">
    <property type="component" value="Unassembled WGS sequence"/>
</dbReference>
<evidence type="ECO:0000256" key="4">
    <source>
        <dbReference type="ARBA" id="ARBA00022884"/>
    </source>
</evidence>